<proteinExistence type="predicted"/>
<dbReference type="Gene3D" id="3.40.50.300">
    <property type="entry name" value="P-loop containing nucleotide triphosphate hydrolases"/>
    <property type="match status" value="1"/>
</dbReference>
<dbReference type="GO" id="GO:0043531">
    <property type="term" value="F:ADP binding"/>
    <property type="evidence" value="ECO:0007669"/>
    <property type="project" value="InterPro"/>
</dbReference>
<evidence type="ECO:0000313" key="4">
    <source>
        <dbReference type="Proteomes" id="UP001420932"/>
    </source>
</evidence>
<keyword evidence="1" id="KW-0611">Plant defense</keyword>
<organism evidence="3 4">
    <name type="scientific">Stephania yunnanensis</name>
    <dbReference type="NCBI Taxonomy" id="152371"/>
    <lineage>
        <taxon>Eukaryota</taxon>
        <taxon>Viridiplantae</taxon>
        <taxon>Streptophyta</taxon>
        <taxon>Embryophyta</taxon>
        <taxon>Tracheophyta</taxon>
        <taxon>Spermatophyta</taxon>
        <taxon>Magnoliopsida</taxon>
        <taxon>Ranunculales</taxon>
        <taxon>Menispermaceae</taxon>
        <taxon>Menispermoideae</taxon>
        <taxon>Cissampelideae</taxon>
        <taxon>Stephania</taxon>
    </lineage>
</organism>
<dbReference type="GO" id="GO:0098542">
    <property type="term" value="P:defense response to other organism"/>
    <property type="evidence" value="ECO:0007669"/>
    <property type="project" value="TreeGrafter"/>
</dbReference>
<dbReference type="InterPro" id="IPR002182">
    <property type="entry name" value="NB-ARC"/>
</dbReference>
<dbReference type="EMBL" id="JBBNAF010000012">
    <property type="protein sequence ID" value="KAK9091899.1"/>
    <property type="molecule type" value="Genomic_DNA"/>
</dbReference>
<dbReference type="Pfam" id="PF00931">
    <property type="entry name" value="NB-ARC"/>
    <property type="match status" value="1"/>
</dbReference>
<dbReference type="FunFam" id="3.40.50.300:FF:001091">
    <property type="entry name" value="Probable disease resistance protein At1g61300"/>
    <property type="match status" value="1"/>
</dbReference>
<dbReference type="InterPro" id="IPR044974">
    <property type="entry name" value="Disease_R_plants"/>
</dbReference>
<protein>
    <recommendedName>
        <fullName evidence="2">NB-ARC domain-containing protein</fullName>
    </recommendedName>
</protein>
<dbReference type="AlphaFoldDB" id="A0AAP0EN80"/>
<dbReference type="PRINTS" id="PR00364">
    <property type="entry name" value="DISEASERSIST"/>
</dbReference>
<dbReference type="PANTHER" id="PTHR23155">
    <property type="entry name" value="DISEASE RESISTANCE PROTEIN RP"/>
    <property type="match status" value="1"/>
</dbReference>
<gene>
    <name evidence="3" type="ORF">Syun_026810</name>
</gene>
<sequence>MKDPEFHCALTAMKIDLECLRSNLEVMNEVKSQDYKGVLIARYEPILRDIIYDAEDMIEEIEYKFDKQNSRLLLVKYISLLALSRESRERKERLKQIKRAIRRYREEITISLELDRSLSSRQVVLENDRDRFIIPYAALNHGDHDEVVGLESDLENIKQWIMKPNEQLKVVGVWGMGGVGKTTLARTICEDGSVNEWFDQIMFITVSLEFDLKTVLVNMVAEKEGNRTSLGREDEFELLLEELHEQLNEKRYLLVLDDVWQTNERTWWKSLKSALPHNNNGSCVIVTTRLKEVARSMGAAEKHLHYHKTLSWNDSRLLFVKNAFPREDYLFEEDITKKVVAKCGGLPLVIKAIAGDILKKEPSSYRWRAIAENLDEELDKSELLYYALRKSFEELPGYLKDCMLSLSIYPEAYEISAEDAVHLWISQV</sequence>
<dbReference type="SUPFAM" id="SSF52540">
    <property type="entry name" value="P-loop containing nucleoside triphosphate hydrolases"/>
    <property type="match status" value="1"/>
</dbReference>
<evidence type="ECO:0000313" key="3">
    <source>
        <dbReference type="EMBL" id="KAK9091899.1"/>
    </source>
</evidence>
<evidence type="ECO:0000259" key="2">
    <source>
        <dbReference type="Pfam" id="PF00931"/>
    </source>
</evidence>
<accession>A0AAP0EN80</accession>
<dbReference type="InterPro" id="IPR042197">
    <property type="entry name" value="Apaf_helical"/>
</dbReference>
<dbReference type="PANTHER" id="PTHR23155:SF1211">
    <property type="entry name" value="OS09G0313500 PROTEIN"/>
    <property type="match status" value="1"/>
</dbReference>
<dbReference type="Gene3D" id="1.10.8.430">
    <property type="entry name" value="Helical domain of apoptotic protease-activating factors"/>
    <property type="match status" value="1"/>
</dbReference>
<feature type="domain" description="NB-ARC" evidence="2">
    <location>
        <begin position="151"/>
        <end position="327"/>
    </location>
</feature>
<comment type="caution">
    <text evidence="3">The sequence shown here is derived from an EMBL/GenBank/DDBJ whole genome shotgun (WGS) entry which is preliminary data.</text>
</comment>
<reference evidence="3 4" key="1">
    <citation type="submission" date="2024-01" db="EMBL/GenBank/DDBJ databases">
        <title>Genome assemblies of Stephania.</title>
        <authorList>
            <person name="Yang L."/>
        </authorList>
    </citation>
    <scope>NUCLEOTIDE SEQUENCE [LARGE SCALE GENOMIC DNA]</scope>
    <source>
        <strain evidence="3">YNDBR</strain>
        <tissue evidence="3">Leaf</tissue>
    </source>
</reference>
<name>A0AAP0EN80_9MAGN</name>
<evidence type="ECO:0000256" key="1">
    <source>
        <dbReference type="ARBA" id="ARBA00022821"/>
    </source>
</evidence>
<dbReference type="InterPro" id="IPR027417">
    <property type="entry name" value="P-loop_NTPase"/>
</dbReference>
<dbReference type="Proteomes" id="UP001420932">
    <property type="component" value="Unassembled WGS sequence"/>
</dbReference>
<keyword evidence="4" id="KW-1185">Reference proteome</keyword>